<evidence type="ECO:0000256" key="1">
    <source>
        <dbReference type="SAM" id="Phobius"/>
    </source>
</evidence>
<reference evidence="2" key="1">
    <citation type="submission" date="2020-05" db="EMBL/GenBank/DDBJ databases">
        <authorList>
            <person name="Chiriac C."/>
            <person name="Salcher M."/>
            <person name="Ghai R."/>
            <person name="Kavagutti S V."/>
        </authorList>
    </citation>
    <scope>NUCLEOTIDE SEQUENCE</scope>
</reference>
<proteinExistence type="predicted"/>
<sequence length="74" mass="8380">MFRRMFWFALGVIAGIYGTAWLKRKASEFGERLTLASVIQAVTDVSKFLIDKLLELWKKESNVASGPNDQTLQS</sequence>
<feature type="transmembrane region" description="Helical" evidence="1">
    <location>
        <begin position="6"/>
        <end position="22"/>
    </location>
</feature>
<accession>A0A6J6K5X1</accession>
<keyword evidence="1" id="KW-1133">Transmembrane helix</keyword>
<evidence type="ECO:0000313" key="2">
    <source>
        <dbReference type="EMBL" id="CAB4644646.1"/>
    </source>
</evidence>
<keyword evidence="1" id="KW-0472">Membrane</keyword>
<gene>
    <name evidence="2" type="ORF">UFOPK2169_00355</name>
</gene>
<protein>
    <submittedName>
        <fullName evidence="2">Unannotated protein</fullName>
    </submittedName>
</protein>
<name>A0A6J6K5X1_9ZZZZ</name>
<organism evidence="2">
    <name type="scientific">freshwater metagenome</name>
    <dbReference type="NCBI Taxonomy" id="449393"/>
    <lineage>
        <taxon>unclassified sequences</taxon>
        <taxon>metagenomes</taxon>
        <taxon>ecological metagenomes</taxon>
    </lineage>
</organism>
<dbReference type="EMBL" id="CAEZWE010000008">
    <property type="protein sequence ID" value="CAB4644646.1"/>
    <property type="molecule type" value="Genomic_DNA"/>
</dbReference>
<dbReference type="AlphaFoldDB" id="A0A6J6K5X1"/>
<keyword evidence="1" id="KW-0812">Transmembrane</keyword>